<evidence type="ECO:0000313" key="2">
    <source>
        <dbReference type="Proteomes" id="UP000186074"/>
    </source>
</evidence>
<dbReference type="OrthoDB" id="5348170at2"/>
<sequence>MIFININTVFKDAFTNKNVCALETILSSSDSRINIIKEFANKENINEFRKVLAKFKSKGLKKDIEDYCDLIESKYLKQSNKNDGLKSIIIKCVNEKNIKINKVKYLKDDTFSKTRVNNYI</sequence>
<keyword evidence="2" id="KW-1185">Reference proteome</keyword>
<reference evidence="1 2" key="1">
    <citation type="submission" date="2017-01" db="EMBL/GenBank/DDBJ databases">
        <title>Genome sequencing of Arcobacter sp. LPB0137.</title>
        <authorList>
            <person name="Lee G.-W."/>
            <person name="Yi H."/>
        </authorList>
    </citation>
    <scope>NUCLEOTIDE SEQUENCE [LARGE SCALE GENOMIC DNA]</scope>
    <source>
        <strain evidence="1 2">LPB0137</strain>
    </source>
</reference>
<evidence type="ECO:0000313" key="1">
    <source>
        <dbReference type="EMBL" id="APW65773.1"/>
    </source>
</evidence>
<proteinExistence type="predicted"/>
<dbReference type="Proteomes" id="UP000186074">
    <property type="component" value="Chromosome"/>
</dbReference>
<dbReference type="EMBL" id="CP019070">
    <property type="protein sequence ID" value="APW65773.1"/>
    <property type="molecule type" value="Genomic_DNA"/>
</dbReference>
<name>A0A1P8KMM9_9BACT</name>
<dbReference type="KEGG" id="alp:LPB137_07865"/>
<protein>
    <submittedName>
        <fullName evidence="1">Uncharacterized protein</fullName>
    </submittedName>
</protein>
<organism evidence="1 2">
    <name type="scientific">Poseidonibacter parvus</name>
    <dbReference type="NCBI Taxonomy" id="1850254"/>
    <lineage>
        <taxon>Bacteria</taxon>
        <taxon>Pseudomonadati</taxon>
        <taxon>Campylobacterota</taxon>
        <taxon>Epsilonproteobacteria</taxon>
        <taxon>Campylobacterales</taxon>
        <taxon>Arcobacteraceae</taxon>
        <taxon>Poseidonibacter</taxon>
    </lineage>
</organism>
<dbReference type="AlphaFoldDB" id="A0A1P8KMM9"/>
<gene>
    <name evidence="1" type="ORF">LPB137_07865</name>
</gene>
<dbReference type="RefSeq" id="WP_076086708.1">
    <property type="nucleotide sequence ID" value="NZ_CP019070.1"/>
</dbReference>
<accession>A0A1P8KMM9</accession>